<reference evidence="2 3" key="1">
    <citation type="submission" date="2016-11" db="EMBL/GenBank/DDBJ databases">
        <authorList>
            <person name="Jaros S."/>
            <person name="Januszkiewicz K."/>
            <person name="Wedrychowicz H."/>
        </authorList>
    </citation>
    <scope>NUCLEOTIDE SEQUENCE [LARGE SCALE GENOMIC DNA]</scope>
    <source>
        <strain evidence="2 3">DSM 21425</strain>
    </source>
</reference>
<sequence>MFKKQFTVVIALMFTIFNLSNILAQNKLTASAYAEKVSGELNVDKGKIYYLAEGTGSVGDKYLKNGFSLLTFVNGDKSANFTIIQNTCGISDITKKVVLENLSSPNQFENLIYKNLITKDIFEDDGQEIIAVLFYKKDFAPMLGDYVKKLKQLEKKEGISFIILTLEGKNDIKGVDDIVESF</sequence>
<organism evidence="2 3">
    <name type="scientific">Mesonia phycicola</name>
    <dbReference type="NCBI Taxonomy" id="579105"/>
    <lineage>
        <taxon>Bacteria</taxon>
        <taxon>Pseudomonadati</taxon>
        <taxon>Bacteroidota</taxon>
        <taxon>Flavobacteriia</taxon>
        <taxon>Flavobacteriales</taxon>
        <taxon>Flavobacteriaceae</taxon>
        <taxon>Mesonia</taxon>
    </lineage>
</organism>
<protein>
    <submittedName>
        <fullName evidence="2">Uncharacterized protein</fullName>
    </submittedName>
</protein>
<proteinExistence type="predicted"/>
<gene>
    <name evidence="2" type="ORF">SAMN04488096_105231</name>
</gene>
<dbReference type="STRING" id="579105.SAMN04488096_105231"/>
<evidence type="ECO:0000313" key="2">
    <source>
        <dbReference type="EMBL" id="SHI88299.1"/>
    </source>
</evidence>
<keyword evidence="3" id="KW-1185">Reference proteome</keyword>
<dbReference type="AlphaFoldDB" id="A0A1M6ESF0"/>
<dbReference type="Proteomes" id="UP000184225">
    <property type="component" value="Unassembled WGS sequence"/>
</dbReference>
<evidence type="ECO:0000256" key="1">
    <source>
        <dbReference type="SAM" id="SignalP"/>
    </source>
</evidence>
<feature type="signal peptide" evidence="1">
    <location>
        <begin position="1"/>
        <end position="24"/>
    </location>
</feature>
<name>A0A1M6ESF0_9FLAO</name>
<accession>A0A1M6ESF0</accession>
<feature type="chain" id="PRO_5012861559" evidence="1">
    <location>
        <begin position="25"/>
        <end position="182"/>
    </location>
</feature>
<evidence type="ECO:0000313" key="3">
    <source>
        <dbReference type="Proteomes" id="UP000184225"/>
    </source>
</evidence>
<dbReference type="EMBL" id="FQYY01000005">
    <property type="protein sequence ID" value="SHI88299.1"/>
    <property type="molecule type" value="Genomic_DNA"/>
</dbReference>
<dbReference type="RefSeq" id="WP_073150673.1">
    <property type="nucleotide sequence ID" value="NZ_FQYY01000005.1"/>
</dbReference>
<keyword evidence="1" id="KW-0732">Signal</keyword>